<reference evidence="2" key="3">
    <citation type="submission" date="2018-08" db="UniProtKB">
        <authorList>
            <consortium name="EnsemblPlants"/>
        </authorList>
    </citation>
    <scope>IDENTIFICATION</scope>
    <source>
        <strain evidence="2">cv. Bd21</strain>
    </source>
</reference>
<gene>
    <name evidence="1" type="ORF">BRADI_3g30183v3</name>
</gene>
<dbReference type="Proteomes" id="UP000008810">
    <property type="component" value="Chromosome 3"/>
</dbReference>
<evidence type="ECO:0000313" key="1">
    <source>
        <dbReference type="EMBL" id="KQJ97344.1"/>
    </source>
</evidence>
<evidence type="ECO:0000313" key="2">
    <source>
        <dbReference type="EnsemblPlants" id="KQJ97344"/>
    </source>
</evidence>
<sequence>MESAMHVFLSYCFAGQVWRLISIWSGISIFDPFSWSTADSIESWWTDRIVAANQTLSKFVSRGANSFFLLSLWSIWKERNNRIFKAKSSPAAGVVMVIRSEAALWR</sequence>
<dbReference type="InParanoid" id="A0A0Q3JGG1"/>
<evidence type="ECO:0000313" key="3">
    <source>
        <dbReference type="Proteomes" id="UP000008810"/>
    </source>
</evidence>
<accession>A0A0Q3JGG1</accession>
<dbReference type="EnsemblPlants" id="KQJ97344">
    <property type="protein sequence ID" value="KQJ97344"/>
    <property type="gene ID" value="BRADI_3g30183v3"/>
</dbReference>
<dbReference type="Gramene" id="KQJ97344">
    <property type="protein sequence ID" value="KQJ97344"/>
    <property type="gene ID" value="BRADI_3g30183v3"/>
</dbReference>
<protein>
    <recommendedName>
        <fullName evidence="4">Reverse transcriptase zinc-binding domain-containing protein</fullName>
    </recommendedName>
</protein>
<dbReference type="AlphaFoldDB" id="A0A0Q3JGG1"/>
<reference evidence="1 2" key="1">
    <citation type="journal article" date="2010" name="Nature">
        <title>Genome sequencing and analysis of the model grass Brachypodium distachyon.</title>
        <authorList>
            <consortium name="International Brachypodium Initiative"/>
        </authorList>
    </citation>
    <scope>NUCLEOTIDE SEQUENCE [LARGE SCALE GENOMIC DNA]</scope>
    <source>
        <strain evidence="1 2">Bd21</strain>
    </source>
</reference>
<proteinExistence type="predicted"/>
<dbReference type="OrthoDB" id="682412at2759"/>
<organism evidence="1">
    <name type="scientific">Brachypodium distachyon</name>
    <name type="common">Purple false brome</name>
    <name type="synonym">Trachynia distachya</name>
    <dbReference type="NCBI Taxonomy" id="15368"/>
    <lineage>
        <taxon>Eukaryota</taxon>
        <taxon>Viridiplantae</taxon>
        <taxon>Streptophyta</taxon>
        <taxon>Embryophyta</taxon>
        <taxon>Tracheophyta</taxon>
        <taxon>Spermatophyta</taxon>
        <taxon>Magnoliopsida</taxon>
        <taxon>Liliopsida</taxon>
        <taxon>Poales</taxon>
        <taxon>Poaceae</taxon>
        <taxon>BOP clade</taxon>
        <taxon>Pooideae</taxon>
        <taxon>Stipodae</taxon>
        <taxon>Brachypodieae</taxon>
        <taxon>Brachypodium</taxon>
    </lineage>
</organism>
<name>A0A0Q3JGG1_BRADI</name>
<reference evidence="1" key="2">
    <citation type="submission" date="2017-06" db="EMBL/GenBank/DDBJ databases">
        <title>WGS assembly of Brachypodium distachyon.</title>
        <authorList>
            <consortium name="The International Brachypodium Initiative"/>
            <person name="Lucas S."/>
            <person name="Harmon-Smith M."/>
            <person name="Lail K."/>
            <person name="Tice H."/>
            <person name="Grimwood J."/>
            <person name="Bruce D."/>
            <person name="Barry K."/>
            <person name="Shu S."/>
            <person name="Lindquist E."/>
            <person name="Wang M."/>
            <person name="Pitluck S."/>
            <person name="Vogel J.P."/>
            <person name="Garvin D.F."/>
            <person name="Mockler T.C."/>
            <person name="Schmutz J."/>
            <person name="Rokhsar D."/>
            <person name="Bevan M.W."/>
        </authorList>
    </citation>
    <scope>NUCLEOTIDE SEQUENCE</scope>
    <source>
        <strain evidence="1">Bd21</strain>
    </source>
</reference>
<dbReference type="EMBL" id="CM000882">
    <property type="protein sequence ID" value="KQJ97344.1"/>
    <property type="molecule type" value="Genomic_DNA"/>
</dbReference>
<keyword evidence="3" id="KW-1185">Reference proteome</keyword>
<evidence type="ECO:0008006" key="4">
    <source>
        <dbReference type="Google" id="ProtNLM"/>
    </source>
</evidence>